<evidence type="ECO:0000256" key="2">
    <source>
        <dbReference type="SAM" id="SignalP"/>
    </source>
</evidence>
<dbReference type="OrthoDB" id="538293at2759"/>
<dbReference type="Gene3D" id="3.40.50.150">
    <property type="entry name" value="Vaccinia Virus protein VP39"/>
    <property type="match status" value="1"/>
</dbReference>
<comment type="caution">
    <text evidence="4">The sequence shown here is derived from an EMBL/GenBank/DDBJ whole genome shotgun (WGS) entry which is preliminary data.</text>
</comment>
<dbReference type="InterPro" id="IPR029063">
    <property type="entry name" value="SAM-dependent_MTases_sf"/>
</dbReference>
<name>A0A835SW13_CHLIN</name>
<evidence type="ECO:0000313" key="5">
    <source>
        <dbReference type="Proteomes" id="UP000650467"/>
    </source>
</evidence>
<dbReference type="EMBL" id="JAEHOC010000044">
    <property type="protein sequence ID" value="KAG2426906.1"/>
    <property type="molecule type" value="Genomic_DNA"/>
</dbReference>
<evidence type="ECO:0000256" key="1">
    <source>
        <dbReference type="SAM" id="MobiDB-lite"/>
    </source>
</evidence>
<accession>A0A835SW13</accession>
<keyword evidence="2" id="KW-0732">Signal</keyword>
<reference evidence="4" key="1">
    <citation type="journal article" date="2020" name="bioRxiv">
        <title>Comparative genomics of Chlamydomonas.</title>
        <authorList>
            <person name="Craig R.J."/>
            <person name="Hasan A.R."/>
            <person name="Ness R.W."/>
            <person name="Keightley P.D."/>
        </authorList>
    </citation>
    <scope>NUCLEOTIDE SEQUENCE</scope>
    <source>
        <strain evidence="4">SAG 7.73</strain>
    </source>
</reference>
<evidence type="ECO:0000259" key="3">
    <source>
        <dbReference type="Pfam" id="PF05050"/>
    </source>
</evidence>
<evidence type="ECO:0000313" key="4">
    <source>
        <dbReference type="EMBL" id="KAG2426906.1"/>
    </source>
</evidence>
<dbReference type="InterPro" id="IPR006342">
    <property type="entry name" value="FkbM_mtfrase"/>
</dbReference>
<feature type="signal peptide" evidence="2">
    <location>
        <begin position="1"/>
        <end position="28"/>
    </location>
</feature>
<organism evidence="4 5">
    <name type="scientific">Chlamydomonas incerta</name>
    <dbReference type="NCBI Taxonomy" id="51695"/>
    <lineage>
        <taxon>Eukaryota</taxon>
        <taxon>Viridiplantae</taxon>
        <taxon>Chlorophyta</taxon>
        <taxon>core chlorophytes</taxon>
        <taxon>Chlorophyceae</taxon>
        <taxon>CS clade</taxon>
        <taxon>Chlamydomonadales</taxon>
        <taxon>Chlamydomonadaceae</taxon>
        <taxon>Chlamydomonas</taxon>
    </lineage>
</organism>
<dbReference type="SUPFAM" id="SSF53335">
    <property type="entry name" value="S-adenosyl-L-methionine-dependent methyltransferases"/>
    <property type="match status" value="1"/>
</dbReference>
<feature type="region of interest" description="Disordered" evidence="1">
    <location>
        <begin position="40"/>
        <end position="68"/>
    </location>
</feature>
<protein>
    <recommendedName>
        <fullName evidence="3">Methyltransferase FkbM domain-containing protein</fullName>
    </recommendedName>
</protein>
<feature type="domain" description="Methyltransferase FkbM" evidence="3">
    <location>
        <begin position="311"/>
        <end position="515"/>
    </location>
</feature>
<dbReference type="InterPro" id="IPR052514">
    <property type="entry name" value="SAM-dependent_MTase"/>
</dbReference>
<dbReference type="PANTHER" id="PTHR34203:SF13">
    <property type="entry name" value="EXPRESSED PROTEIN"/>
    <property type="match status" value="1"/>
</dbReference>
<dbReference type="AlphaFoldDB" id="A0A835SW13"/>
<dbReference type="PANTHER" id="PTHR34203">
    <property type="entry name" value="METHYLTRANSFERASE, FKBM FAMILY PROTEIN"/>
    <property type="match status" value="1"/>
</dbReference>
<dbReference type="Pfam" id="PF05050">
    <property type="entry name" value="Methyltransf_21"/>
    <property type="match status" value="1"/>
</dbReference>
<sequence length="707" mass="73361">MPVLCSLQAAQLGLLLLLGGWQLPAFEAGDVKQGVFGTGPTSRPLAGSGGAVAPELSPGADVTWPKQPSHADRAIAGWGLRRATALGLRGAAAVKGAAASGGRRHLAADAGAGLGNGGGGSGGSSGASGGLCTDTCRLARNGICEDGSQLQRAPPPAAGGFGGSAVAFKTRLGSSVQVSCDFGTDCTDCGPYRGVVSSWGQNQRFAGPVDYLSRQGIKLLARRVAFEPHFVFGYTDPKDDLDVSEQMERAGCVELGVVRVFKHVLAERCGRYRPNTTAAAAAAAGANSSTAGAGARGSHQPPPGLPALVVDVGANFGFFTAYAAAMGCRVVAVEPVPRFLAFLHWTLAANGIRAVAAGDGGAVAAAGGGGGGGGGGERGYPWPVSVVDRVVTGESGGVVTMTVPRKGVWGTATIATQIERPEEEQEKIRVNTTRLDDIVSAMEEEVALLKVDVEGFEPVVFKSGEALLASGRVANVLLEYSPGMPETLEHFFPGQALDVVAEDPPRMLQSLLRRGGYTALQLPDNFAKSGFLPEIDRPLPEFPQVLPESVQYDLADVGRFRAVAAPGAPCPWPPELVAANPLWNETCLRPPEDCHPKGLRVSFAYNTNLWLIRNRTAAEAAGVRVGGPVGLFAPEQDLSNSWWSARDPTQAVGNRACPFLPAFLLLRNRCNCTKPDVCGAEQAALLKALQEGRMPLPAPLNVAEGAT</sequence>
<proteinExistence type="predicted"/>
<feature type="chain" id="PRO_5032820272" description="Methyltransferase FkbM domain-containing protein" evidence="2">
    <location>
        <begin position="29"/>
        <end position="707"/>
    </location>
</feature>
<keyword evidence="5" id="KW-1185">Reference proteome</keyword>
<dbReference type="Proteomes" id="UP000650467">
    <property type="component" value="Unassembled WGS sequence"/>
</dbReference>
<gene>
    <name evidence="4" type="ORF">HXX76_012693</name>
</gene>